<keyword evidence="2" id="KW-0472">Membrane</keyword>
<keyword evidence="2" id="KW-1133">Transmembrane helix</keyword>
<protein>
    <submittedName>
        <fullName evidence="4">Uncharacterized protein</fullName>
    </submittedName>
</protein>
<evidence type="ECO:0000313" key="3">
    <source>
        <dbReference type="EMBL" id="BAS00898.1"/>
    </source>
</evidence>
<feature type="region of interest" description="Disordered" evidence="1">
    <location>
        <begin position="254"/>
        <end position="325"/>
    </location>
</feature>
<gene>
    <name evidence="4" type="primary">ssp5</name>
    <name evidence="3" type="ORF">BV133_3304</name>
    <name evidence="4" type="ORF">BVIRIDIS_08950</name>
</gene>
<feature type="compositionally biased region" description="Low complexity" evidence="1">
    <location>
        <begin position="302"/>
        <end position="325"/>
    </location>
</feature>
<dbReference type="Proteomes" id="UP000065734">
    <property type="component" value="Chromosome I"/>
</dbReference>
<dbReference type="AlphaFoldDB" id="A0A0H5BFC9"/>
<feature type="transmembrane region" description="Helical" evidence="2">
    <location>
        <begin position="61"/>
        <end position="79"/>
    </location>
</feature>
<dbReference type="STRING" id="1079.BVIR_1450"/>
<reference evidence="4" key="2">
    <citation type="submission" date="2015-11" db="EMBL/GenBank/DDBJ databases">
        <authorList>
            <person name="Zhang Y."/>
            <person name="Guo Z."/>
        </authorList>
    </citation>
    <scope>NUCLEOTIDE SEQUENCE</scope>
    <source>
        <strain evidence="4">1</strain>
    </source>
</reference>
<keyword evidence="2" id="KW-0812">Transmembrane</keyword>
<evidence type="ECO:0000256" key="2">
    <source>
        <dbReference type="SAM" id="Phobius"/>
    </source>
</evidence>
<accession>A0A0H5BFC9</accession>
<dbReference type="KEGG" id="bvr:BVIR_1450"/>
<proteinExistence type="predicted"/>
<dbReference type="EMBL" id="AP014854">
    <property type="protein sequence ID" value="BAS00898.1"/>
    <property type="molecule type" value="Genomic_DNA"/>
</dbReference>
<sequence>MDQMAAMLDFLPSSLVPFTTAVVSGDLTADVAVPVWAVLAGGTVIIILLIARLFGTQEGGGLWRLALVALLAVVAWRGFDLLEQHKVQAARAALAERVARAIAAPSEANPLLACAGGVSNAELRAACERTVFARPEHAAAAVTLVKDRLDLLALAADPVAGLGPDDPRTARLRRSLEADDFGLVGHVLVDVEGCRPDACVQFALFRDAAKIQANMAARTFEGLVEKQAASWSPARPAAPPAALPVATPAAELTPAPVPPAPAAAPVVPPPRPEPPKPAARPAPRPQAVAPVQPAAPRPAVPAPLTLTPAAPQPAPAETRPSNQDN</sequence>
<reference evidence="3" key="1">
    <citation type="journal article" date="2015" name="Genome Announc.">
        <title>Complete Genome Sequence of the Bacteriochlorophyll b-Producing Photosynthetic Bacterium Blastochloris viridis.</title>
        <authorList>
            <person name="Tsukatani Y."/>
            <person name="Hirose Y."/>
            <person name="Harada J."/>
            <person name="Misawa N."/>
            <person name="Mori K."/>
            <person name="Inoue K."/>
            <person name="Tamiaki H."/>
        </authorList>
    </citation>
    <scope>NUCLEOTIDE SEQUENCE [LARGE SCALE GENOMIC DNA]</scope>
    <source>
        <strain evidence="3">DSM 133</strain>
    </source>
</reference>
<evidence type="ECO:0000313" key="4">
    <source>
        <dbReference type="EMBL" id="CUU41896.1"/>
    </source>
</evidence>
<evidence type="ECO:0000256" key="1">
    <source>
        <dbReference type="SAM" id="MobiDB-lite"/>
    </source>
</evidence>
<organism evidence="4 5">
    <name type="scientific">Blastochloris viridis</name>
    <name type="common">Rhodopseudomonas viridis</name>
    <dbReference type="NCBI Taxonomy" id="1079"/>
    <lineage>
        <taxon>Bacteria</taxon>
        <taxon>Pseudomonadati</taxon>
        <taxon>Pseudomonadota</taxon>
        <taxon>Alphaproteobacteria</taxon>
        <taxon>Hyphomicrobiales</taxon>
        <taxon>Blastochloridaceae</taxon>
        <taxon>Blastochloris</taxon>
    </lineage>
</organism>
<feature type="transmembrane region" description="Helical" evidence="2">
    <location>
        <begin position="35"/>
        <end position="54"/>
    </location>
</feature>
<dbReference type="EMBL" id="LN907867">
    <property type="protein sequence ID" value="CUU41896.1"/>
    <property type="molecule type" value="Genomic_DNA"/>
</dbReference>
<reference evidence="5" key="3">
    <citation type="journal article" date="2016" name="Genome Announc.">
        <title>Revised genome sequence of the purple photosynthetic bacterium Blastochloris viridis.</title>
        <authorList>
            <person name="Liu L.N."/>
            <person name="Faulkner M."/>
            <person name="Liu X."/>
            <person name="Huang F."/>
            <person name="Darby A.C."/>
            <person name="Hall N."/>
        </authorList>
    </citation>
    <scope>NUCLEOTIDE SEQUENCE [LARGE SCALE GENOMIC DNA]</scope>
    <source>
        <strain evidence="5">ATCC 19567 / DSM 133 / F</strain>
    </source>
</reference>
<feature type="compositionally biased region" description="Pro residues" evidence="1">
    <location>
        <begin position="255"/>
        <end position="284"/>
    </location>
</feature>
<dbReference type="PRINTS" id="PR01217">
    <property type="entry name" value="PRICHEXTENSN"/>
</dbReference>
<keyword evidence="5" id="KW-1185">Reference proteome</keyword>
<evidence type="ECO:0000313" key="5">
    <source>
        <dbReference type="Proteomes" id="UP000065734"/>
    </source>
</evidence>
<name>A0A0H5BFC9_BLAVI</name>